<dbReference type="AlphaFoldDB" id="A0A7J7YMS2"/>
<protein>
    <submittedName>
        <fullName evidence="1">Uncharacterized protein</fullName>
    </submittedName>
</protein>
<dbReference type="Proteomes" id="UP000558488">
    <property type="component" value="Unassembled WGS sequence"/>
</dbReference>
<reference evidence="1 2" key="1">
    <citation type="journal article" date="2020" name="Nature">
        <title>Six reference-quality genomes reveal evolution of bat adaptations.</title>
        <authorList>
            <person name="Jebb D."/>
            <person name="Huang Z."/>
            <person name="Pippel M."/>
            <person name="Hughes G.M."/>
            <person name="Lavrichenko K."/>
            <person name="Devanna P."/>
            <person name="Winkler S."/>
            <person name="Jermiin L.S."/>
            <person name="Skirmuntt E.C."/>
            <person name="Katzourakis A."/>
            <person name="Burkitt-Gray L."/>
            <person name="Ray D.A."/>
            <person name="Sullivan K.A.M."/>
            <person name="Roscito J.G."/>
            <person name="Kirilenko B.M."/>
            <person name="Davalos L.M."/>
            <person name="Corthals A.P."/>
            <person name="Power M.L."/>
            <person name="Jones G."/>
            <person name="Ransome R.D."/>
            <person name="Dechmann D.K.N."/>
            <person name="Locatelli A.G."/>
            <person name="Puechmaille S.J."/>
            <person name="Fedrigo O."/>
            <person name="Jarvis E.D."/>
            <person name="Hiller M."/>
            <person name="Vernes S.C."/>
            <person name="Myers E.W."/>
            <person name="Teeling E.C."/>
        </authorList>
    </citation>
    <scope>NUCLEOTIDE SEQUENCE [LARGE SCALE GENOMIC DNA]</scope>
    <source>
        <strain evidence="1">MPipKuh1</strain>
        <tissue evidence="1">Flight muscle</tissue>
    </source>
</reference>
<accession>A0A7J7YMS2</accession>
<gene>
    <name evidence="1" type="ORF">mPipKuh1_010115</name>
</gene>
<comment type="caution">
    <text evidence="1">The sequence shown here is derived from an EMBL/GenBank/DDBJ whole genome shotgun (WGS) entry which is preliminary data.</text>
</comment>
<organism evidence="1 2">
    <name type="scientific">Pipistrellus kuhlii</name>
    <name type="common">Kuhl's pipistrelle</name>
    <dbReference type="NCBI Taxonomy" id="59472"/>
    <lineage>
        <taxon>Eukaryota</taxon>
        <taxon>Metazoa</taxon>
        <taxon>Chordata</taxon>
        <taxon>Craniata</taxon>
        <taxon>Vertebrata</taxon>
        <taxon>Euteleostomi</taxon>
        <taxon>Mammalia</taxon>
        <taxon>Eutheria</taxon>
        <taxon>Laurasiatheria</taxon>
        <taxon>Chiroptera</taxon>
        <taxon>Yangochiroptera</taxon>
        <taxon>Vespertilionidae</taxon>
        <taxon>Pipistrellus</taxon>
    </lineage>
</organism>
<dbReference type="EMBL" id="JACAGB010000005">
    <property type="protein sequence ID" value="KAF6363118.1"/>
    <property type="molecule type" value="Genomic_DNA"/>
</dbReference>
<evidence type="ECO:0000313" key="2">
    <source>
        <dbReference type="Proteomes" id="UP000558488"/>
    </source>
</evidence>
<name>A0A7J7YMS2_PIPKU</name>
<sequence>MPGETIQQQAHWPGCVRLSLCNRPASQAFLPRLPALACLWHPGPGLPSGRRQLYASSEQHRASQPPAKPSLCGQNLLCELICQLLNIFSAPSCVPQGPTSSSEIPPETDSFVHPFHLSLAVMINIKARSLRENTPML</sequence>
<keyword evidence="2" id="KW-1185">Reference proteome</keyword>
<proteinExistence type="predicted"/>
<evidence type="ECO:0000313" key="1">
    <source>
        <dbReference type="EMBL" id="KAF6363118.1"/>
    </source>
</evidence>